<dbReference type="GO" id="GO:0008270">
    <property type="term" value="F:zinc ion binding"/>
    <property type="evidence" value="ECO:0007669"/>
    <property type="project" value="UniProtKB-KW"/>
</dbReference>
<dbReference type="PROSITE" id="PS51455">
    <property type="entry name" value="PIPK"/>
    <property type="match status" value="1"/>
</dbReference>
<dbReference type="InterPro" id="IPR012974">
    <property type="entry name" value="NOP58/56_N"/>
</dbReference>
<organism evidence="15 16">
    <name type="scientific">Intoshia linei</name>
    <dbReference type="NCBI Taxonomy" id="1819745"/>
    <lineage>
        <taxon>Eukaryota</taxon>
        <taxon>Metazoa</taxon>
        <taxon>Spiralia</taxon>
        <taxon>Lophotrochozoa</taxon>
        <taxon>Mesozoa</taxon>
        <taxon>Orthonectida</taxon>
        <taxon>Rhopaluridae</taxon>
        <taxon>Intoshia</taxon>
    </lineage>
</organism>
<keyword evidence="16" id="KW-1185">Reference proteome</keyword>
<dbReference type="SUPFAM" id="SSF89124">
    <property type="entry name" value="Nop domain"/>
    <property type="match status" value="1"/>
</dbReference>
<feature type="domain" description="Nop" evidence="13">
    <location>
        <begin position="294"/>
        <end position="412"/>
    </location>
</feature>
<dbReference type="InterPro" id="IPR036070">
    <property type="entry name" value="Nop_dom_sf"/>
</dbReference>
<gene>
    <name evidence="15" type="ORF">A3Q56_00389</name>
</gene>
<feature type="domain" description="FYVE-type" evidence="12">
    <location>
        <begin position="505"/>
        <end position="567"/>
    </location>
</feature>
<dbReference type="InterPro" id="IPR017455">
    <property type="entry name" value="Znf_FYVE-rel"/>
</dbReference>
<dbReference type="InterPro" id="IPR011011">
    <property type="entry name" value="Znf_FYVE_PHD"/>
</dbReference>
<keyword evidence="7" id="KW-0539">Nucleus</keyword>
<dbReference type="InterPro" id="IPR002498">
    <property type="entry name" value="PInositol-4-P-4/5-kinase_core"/>
</dbReference>
<dbReference type="Pfam" id="PF08156">
    <property type="entry name" value="NOP5NT"/>
    <property type="match status" value="1"/>
</dbReference>
<protein>
    <recommendedName>
        <fullName evidence="8">Nucleolar protein 56</fullName>
    </recommendedName>
</protein>
<evidence type="ECO:0000259" key="12">
    <source>
        <dbReference type="PROSITE" id="PS50178"/>
    </source>
</evidence>
<dbReference type="PROSITE" id="PS50178">
    <property type="entry name" value="ZF_FYVE"/>
    <property type="match status" value="1"/>
</dbReference>
<keyword evidence="5 9" id="KW-0863">Zinc-finger</keyword>
<evidence type="ECO:0000256" key="3">
    <source>
        <dbReference type="ARBA" id="ARBA00022517"/>
    </source>
</evidence>
<evidence type="ECO:0000256" key="4">
    <source>
        <dbReference type="ARBA" id="ARBA00022723"/>
    </source>
</evidence>
<dbReference type="SUPFAM" id="SSF52029">
    <property type="entry name" value="GroEL apical domain-like"/>
    <property type="match status" value="1"/>
</dbReference>
<dbReference type="PANTHER" id="PTHR10894">
    <property type="entry name" value="NUCLEOLAR PROTEIN 5 NUCLEOLAR PROTEIN NOP5 NOP58"/>
    <property type="match status" value="1"/>
</dbReference>
<feature type="signal peptide" evidence="11">
    <location>
        <begin position="1"/>
        <end position="16"/>
    </location>
</feature>
<keyword evidence="10" id="KW-0547">Nucleotide-binding</keyword>
<evidence type="ECO:0000256" key="1">
    <source>
        <dbReference type="ARBA" id="ARBA00004604"/>
    </source>
</evidence>
<dbReference type="Gene3D" id="1.10.287.4070">
    <property type="match status" value="1"/>
</dbReference>
<evidence type="ECO:0000256" key="7">
    <source>
        <dbReference type="ARBA" id="ARBA00023242"/>
    </source>
</evidence>
<dbReference type="Pfam" id="PF01798">
    <property type="entry name" value="Nop"/>
    <property type="match status" value="1"/>
</dbReference>
<dbReference type="SMART" id="SM00931">
    <property type="entry name" value="NOSIC"/>
    <property type="match status" value="1"/>
</dbReference>
<dbReference type="InterPro" id="IPR013083">
    <property type="entry name" value="Znf_RING/FYVE/PHD"/>
</dbReference>
<feature type="chain" id="PRO_5008056919" description="Nucleolar protein 56" evidence="11">
    <location>
        <begin position="17"/>
        <end position="1676"/>
    </location>
</feature>
<dbReference type="Pfam" id="PF01504">
    <property type="entry name" value="PIP5K"/>
    <property type="match status" value="1"/>
</dbReference>
<dbReference type="InterPro" id="IPR002687">
    <property type="entry name" value="Nop_dom"/>
</dbReference>
<comment type="caution">
    <text evidence="15">The sequence shown here is derived from an EMBL/GenBank/DDBJ whole genome shotgun (WGS) entry which is preliminary data.</text>
</comment>
<evidence type="ECO:0000256" key="9">
    <source>
        <dbReference type="PROSITE-ProRule" id="PRU00091"/>
    </source>
</evidence>
<dbReference type="SMART" id="SM00064">
    <property type="entry name" value="FYVE"/>
    <property type="match status" value="1"/>
</dbReference>
<evidence type="ECO:0000256" key="5">
    <source>
        <dbReference type="ARBA" id="ARBA00022771"/>
    </source>
</evidence>
<dbReference type="InterPro" id="IPR012976">
    <property type="entry name" value="NOSIC"/>
</dbReference>
<dbReference type="PROSITE" id="PS51358">
    <property type="entry name" value="NOP"/>
    <property type="match status" value="1"/>
</dbReference>
<dbReference type="Gene3D" id="3.30.800.10">
    <property type="entry name" value="Phosphatidylinositol Phosphate Kinase II Beta"/>
    <property type="match status" value="1"/>
</dbReference>
<feature type="domain" description="PIPK" evidence="14">
    <location>
        <begin position="1342"/>
        <end position="1659"/>
    </location>
</feature>
<evidence type="ECO:0000313" key="16">
    <source>
        <dbReference type="Proteomes" id="UP000078046"/>
    </source>
</evidence>
<evidence type="ECO:0000256" key="10">
    <source>
        <dbReference type="PROSITE-ProRule" id="PRU00781"/>
    </source>
</evidence>
<dbReference type="GO" id="GO:0005524">
    <property type="term" value="F:ATP binding"/>
    <property type="evidence" value="ECO:0007669"/>
    <property type="project" value="UniProtKB-UniRule"/>
</dbReference>
<comment type="similarity">
    <text evidence="2">Belongs to the NOP5/NOP56 family.</text>
</comment>
<dbReference type="InterPro" id="IPR045056">
    <property type="entry name" value="Nop56/Nop58"/>
</dbReference>
<accession>A0A177BBX7</accession>
<dbReference type="OrthoDB" id="6780543at2759"/>
<dbReference type="SUPFAM" id="SSF57903">
    <property type="entry name" value="FYVE/PHD zinc finger"/>
    <property type="match status" value="1"/>
</dbReference>
<dbReference type="InterPro" id="IPR027409">
    <property type="entry name" value="GroEL-like_apical_dom_sf"/>
</dbReference>
<evidence type="ECO:0000256" key="6">
    <source>
        <dbReference type="ARBA" id="ARBA00022833"/>
    </source>
</evidence>
<keyword evidence="10" id="KW-0067">ATP-binding</keyword>
<evidence type="ECO:0000259" key="13">
    <source>
        <dbReference type="PROSITE" id="PS51358"/>
    </source>
</evidence>
<evidence type="ECO:0000256" key="2">
    <source>
        <dbReference type="ARBA" id="ARBA00009211"/>
    </source>
</evidence>
<dbReference type="PANTHER" id="PTHR10894:SF0">
    <property type="entry name" value="NUCLEOLAR PROTEIN 56"/>
    <property type="match status" value="1"/>
</dbReference>
<dbReference type="SMART" id="SM00330">
    <property type="entry name" value="PIPKc"/>
    <property type="match status" value="1"/>
</dbReference>
<keyword evidence="6" id="KW-0862">Zinc</keyword>
<dbReference type="FunFam" id="1.10.246.90:FF:000001">
    <property type="entry name" value="Nucleolar protein 56"/>
    <property type="match status" value="1"/>
</dbReference>
<dbReference type="InterPro" id="IPR027483">
    <property type="entry name" value="PInositol-4-P-4/5-kinase_C_sf"/>
</dbReference>
<dbReference type="GO" id="GO:0052742">
    <property type="term" value="F:phosphatidylinositol kinase activity"/>
    <property type="evidence" value="ECO:0007669"/>
    <property type="project" value="InterPro"/>
</dbReference>
<dbReference type="SUPFAM" id="SSF56104">
    <property type="entry name" value="SAICAR synthase-like"/>
    <property type="match status" value="1"/>
</dbReference>
<dbReference type="GO" id="GO:0046488">
    <property type="term" value="P:phosphatidylinositol metabolic process"/>
    <property type="evidence" value="ECO:0007669"/>
    <property type="project" value="UniProtKB-UniRule"/>
</dbReference>
<keyword evidence="11" id="KW-0732">Signal</keyword>
<dbReference type="GO" id="GO:0030515">
    <property type="term" value="F:snoRNA binding"/>
    <property type="evidence" value="ECO:0007669"/>
    <property type="project" value="InterPro"/>
</dbReference>
<keyword evidence="10" id="KW-0808">Transferase</keyword>
<dbReference type="InterPro" id="IPR000306">
    <property type="entry name" value="Znf_FYVE"/>
</dbReference>
<proteinExistence type="inferred from homology"/>
<dbReference type="Gene3D" id="3.30.810.10">
    <property type="entry name" value="2-Layer Sandwich"/>
    <property type="match status" value="1"/>
</dbReference>
<evidence type="ECO:0000313" key="15">
    <source>
        <dbReference type="EMBL" id="OAF71827.1"/>
    </source>
</evidence>
<evidence type="ECO:0000259" key="14">
    <source>
        <dbReference type="PROSITE" id="PS51455"/>
    </source>
</evidence>
<dbReference type="Pfam" id="PF01363">
    <property type="entry name" value="FYVE"/>
    <property type="match status" value="1"/>
</dbReference>
<dbReference type="InterPro" id="IPR027484">
    <property type="entry name" value="PInositol-4-P-5-kinase_N"/>
</dbReference>
<dbReference type="GO" id="GO:0042254">
    <property type="term" value="P:ribosome biogenesis"/>
    <property type="evidence" value="ECO:0007669"/>
    <property type="project" value="UniProtKB-KW"/>
</dbReference>
<dbReference type="Gene3D" id="3.50.7.10">
    <property type="entry name" value="GroEL"/>
    <property type="match status" value="1"/>
</dbReference>
<comment type="subcellular location">
    <subcellularLocation>
        <location evidence="1">Nucleus</location>
        <location evidence="1">Nucleolus</location>
    </subcellularLocation>
</comment>
<keyword evidence="10" id="KW-0418">Kinase</keyword>
<dbReference type="Proteomes" id="UP000078046">
    <property type="component" value="Unassembled WGS sequence"/>
</dbReference>
<name>A0A177BBX7_9BILA</name>
<keyword evidence="3" id="KW-0690">Ribosome biogenesis</keyword>
<evidence type="ECO:0000256" key="11">
    <source>
        <dbReference type="SAM" id="SignalP"/>
    </source>
</evidence>
<dbReference type="Gene3D" id="3.30.40.10">
    <property type="entry name" value="Zinc/RING finger domain, C3HC4 (zinc finger)"/>
    <property type="match status" value="1"/>
</dbReference>
<dbReference type="EMBL" id="LWCA01000021">
    <property type="protein sequence ID" value="OAF71827.1"/>
    <property type="molecule type" value="Genomic_DNA"/>
</dbReference>
<dbReference type="GO" id="GO:0031428">
    <property type="term" value="C:box C/D methylation guide snoRNP complex"/>
    <property type="evidence" value="ECO:0007669"/>
    <property type="project" value="InterPro"/>
</dbReference>
<dbReference type="Gene3D" id="1.10.246.90">
    <property type="entry name" value="Nop domain"/>
    <property type="match status" value="1"/>
</dbReference>
<evidence type="ECO:0000256" key="8">
    <source>
        <dbReference type="ARBA" id="ARBA00040742"/>
    </source>
</evidence>
<dbReference type="GO" id="GO:0032040">
    <property type="term" value="C:small-subunit processome"/>
    <property type="evidence" value="ECO:0007669"/>
    <property type="project" value="InterPro"/>
</dbReference>
<keyword evidence="4" id="KW-0479">Metal-binding</keyword>
<sequence>MTLSLFILFEHATGYALFDVVEFEEIGFLEGNIEYNVTDYSRFKSVVKLTSFLPFKGGLNALDNINAISEATIHEDLMLFLDTNVPKSKKKRKVFLGISDPKLGASMGEQFSVKCVATGAVPEIMRGIRMHFVKLVGGMELDLCDKSRLGLAHSYSRCKVKFNVNRADNMIIQSIAILDQLEKDVNTFSMRLREWYSYHFPELYKFVTDNELYAKCTKIIQNKEDFTDEKIELLKSILEEGIVESIVKAAKFSTGMEISDFDLINISIFSKKIVSLSKYKTSLKCYLSKKMNTIAPNLSTLIGDQVGARLISHAGSLSSLAKYPASTVQILGAEKALFRALKKKGNTPKYGLIFHSQFIGRAKPKHKGRISRLLANKCSIASRIDCYSDNLNNIIGTHLKQQVEDKLKHLDDGTIPEKNIDVMKKAVVEIQSLNLSKTTKKKSSTSVKKEDFKKTKKSNKLKKKFKKMKKEQLLQDKCNIIVFVNYVNQKKFCVILMETYFWLSDESTTNCFVCKSKFTLVNRRHHCRLCGNIFCNKCSQKRSHLFNALLNLKGAVRLCAMCFKVYQNCDKEHLFHSYKYHENVINRLNSDSQVYKIYTPFSTLRLMHNVQSGGHDTAQGRIPSSDNVYSVARKVYTNHIRNVCLAMFLYYHLPIGFIEDLLNFVHNLTHNIIIKGTNRIPLDETVQIKKKITNDGAINIECFHGLMIKFQSVFKRMNKCSVNAFILLVQNSINLTIDETVSDINVFIGQEKEFIEKISMRLKKFNVKIIITSGSINASLYEALIDENFIIVENIKIKSLKSVQNLYGGLVLDNIHFLKNIKQLAVCSMVHIVPCSNIDVGQNVIILHEEKPVGIISIVISNKSKEIAARVKNILKCLIFCVYKMIIETECLHDFGFSFKDNQDVVLNEMSSFEYLLFDLPLIHNCVKFSIPICECKPLNMEICDKQNYSIDIDDSDSSDNFWFFNESNDEIRNLVSDYRLNISENMPKFVGHDESEKSILPPLSNIFINLSSPNIVILLYIKLKQCIHLCCSPKYIQSICYNNLNIALVKFMQIYFFLNYNSCSNNICSRPLNSHTIRICYNFLQIDIYFNFDFVKDLNFQDYNDGHIYYIKVCKGCSKSCTISRSSDYVLYLPLPRFIQILSYNTDSFIFACDCQDFNINNKEFGFIYKEKCLAFKCQSFKYFKINYPTNIYSKLNKNYHSEYVHKYLVNYQTHVEQILLNYKKLFVLFNKSLMMYPLTIPATFFCDWDNFYNKFLNYCNLLNFDSNLLNFDQIFKSNSENLYKKYFENVSIEIDISNSICNFNHCIKENKLQDFIQSQIVLKIDDSNLLKFVEEGSILLSTTKQHNFIFKKQMIKLSIILKNDEISTVAACALDLFETHSYLLVSNNKQLHKEIDFYNSKFTYCVIVYFANNFANLRKLKSLYHENFIFSLIQSSLLKASGGKSGSKFFITHDNRFVLKYIPSSDVEKFGHISKKYFEYVLDIIQNNVYISLLIYPQIRGDTGHDLLIVIKKKIYGQIFDLKGSKRNRFAKYNLDATLDNNSQQNVLLDQNFTEYGIRNPIYIDKETKKKLDKALKGDTDFFLSQSIIDYSFLLGINPQKNILSIGIVDYIGLYTWPKRMENVLKSTFTISGNEQPTIIEPEQYKNRFIEAMNNYIICVSNLQDTITDNLKKM</sequence>
<dbReference type="InterPro" id="IPR042239">
    <property type="entry name" value="Nop_C"/>
</dbReference>
<reference evidence="15 16" key="1">
    <citation type="submission" date="2016-04" db="EMBL/GenBank/DDBJ databases">
        <title>The genome of Intoshia linei affirms orthonectids as highly simplified spiralians.</title>
        <authorList>
            <person name="Mikhailov K.V."/>
            <person name="Slusarev G.S."/>
            <person name="Nikitin M.A."/>
            <person name="Logacheva M.D."/>
            <person name="Penin A."/>
            <person name="Aleoshin V."/>
            <person name="Panchin Y.V."/>
        </authorList>
    </citation>
    <scope>NUCLEOTIDE SEQUENCE [LARGE SCALE GENOMIC DNA]</scope>
    <source>
        <strain evidence="15">Intl2013</strain>
        <tissue evidence="15">Whole animal</tissue>
    </source>
</reference>